<protein>
    <recommendedName>
        <fullName evidence="7">DUF2428 domain-containing protein</fullName>
    </recommendedName>
</protein>
<evidence type="ECO:0008006" key="7">
    <source>
        <dbReference type="Google" id="ProtNLM"/>
    </source>
</evidence>
<dbReference type="InterPro" id="IPR019442">
    <property type="entry name" value="THADA/TRM732_DUF2428"/>
</dbReference>
<dbReference type="PANTHER" id="PTHR14387">
    <property type="entry name" value="THADA/DEATH RECEPTOR INTERACTING PROTEIN"/>
    <property type="match status" value="1"/>
</dbReference>
<dbReference type="Proteomes" id="UP001153714">
    <property type="component" value="Chromosome 19"/>
</dbReference>
<dbReference type="Pfam" id="PF25151">
    <property type="entry name" value="TPR_Trm732_C"/>
    <property type="match status" value="1"/>
</dbReference>
<dbReference type="OrthoDB" id="6614653at2759"/>
<dbReference type="Pfam" id="PF10350">
    <property type="entry name" value="DUF2428"/>
    <property type="match status" value="1"/>
</dbReference>
<proteinExistence type="inferred from homology"/>
<name>A0A9P0FYF8_9NEOP</name>
<feature type="domain" description="DUF2428" evidence="3">
    <location>
        <begin position="688"/>
        <end position="942"/>
    </location>
</feature>
<dbReference type="SUPFAM" id="SSF48371">
    <property type="entry name" value="ARM repeat"/>
    <property type="match status" value="2"/>
</dbReference>
<dbReference type="EMBL" id="OU893350">
    <property type="protein sequence ID" value="CAH0755070.1"/>
    <property type="molecule type" value="Genomic_DNA"/>
</dbReference>
<dbReference type="InterPro" id="IPR056842">
    <property type="entry name" value="THADA-like_TPR_C"/>
</dbReference>
<dbReference type="InterPro" id="IPR051954">
    <property type="entry name" value="tRNA_methyltransferase_THADA"/>
</dbReference>
<evidence type="ECO:0000259" key="3">
    <source>
        <dbReference type="Pfam" id="PF10350"/>
    </source>
</evidence>
<comment type="similarity">
    <text evidence="1">Belongs to the THADA family.</text>
</comment>
<evidence type="ECO:0000256" key="2">
    <source>
        <dbReference type="ARBA" id="ARBA00022694"/>
    </source>
</evidence>
<dbReference type="GO" id="GO:0005829">
    <property type="term" value="C:cytosol"/>
    <property type="evidence" value="ECO:0007669"/>
    <property type="project" value="TreeGrafter"/>
</dbReference>
<reference evidence="5" key="1">
    <citation type="submission" date="2021-12" db="EMBL/GenBank/DDBJ databases">
        <authorList>
            <person name="King R."/>
        </authorList>
    </citation>
    <scope>NUCLEOTIDE SEQUENCE</scope>
</reference>
<evidence type="ECO:0000259" key="4">
    <source>
        <dbReference type="Pfam" id="PF25151"/>
    </source>
</evidence>
<sequence length="1448" mass="167450">MEELTDLLSRLSIQSIDLSVDLIQEVLLKARLYKTLNKSDSIKWNKILDILWNHISVGLPRFDDHLLCTTCFYTVLSLTDNQEFYLERVQTLIKFENAARLSSPKALMKTTKTSLSVSLMYGMFQSSYLVKDSNEDVLHIKDILNETIDLLISMAYDYSRYTFLVYKTISSLSKVIGTKLQEIVYCKKNLNRLLNLINHNWENPITGVRDLNKIIFKTIVRLLNKDVYESILQDINSFQWNKAKYLMLSEIVEQPKHFINILNFIVENNWTEGIISSLQKPGLVSAGADMYFAILKNLKSEEDWCTLFFNGLIDILKGSNSKAIENFCNYWCLTTFKKFPQLLQTLINELLICKKSDLIVYSNLCILKQGNKLGLLNTKLISQKAYKEANMIILTGLNHWDSSIRMLAFEIISTTQGKDLSTESKCEIILKYLQNNINSDCTVLRMSMLNNFKYFITKLSDSNQINSEGKKNETEVFFRKVQEFIVQSLNLNGNYQRKITTLKLCDIFLSSVNNKSRKKRKGKESCNVPAINQQRENDCLILLEEEFVLNLFSHLKDPADDIRETTIQLILDHYSKIITPKFMDNLTKDAQKSIQSKFFFEINCGQSTFKLLASLLLKKSFNEYIFNNVDDIFIFVFNELHMEYEQKRNIVMSIEAGKQLHSLLGVLLQILKITKQNAYNLKSVKNIMPQLIQMSEDISTQFMWEEETSTSSDFSKMDEMIQNIIIASGYNPFDEKDSTKISGLQQIVLNCLWFNVKVSCDLISFVLQFLDDRQIEECKKCLSILTHVLETSRHKGVIEAAGSALGRAIQYLTSLPDDSAFSQIPFSLLKRKLEELISYASMASVTRRGAGLSIMVHRIVSSDMKKGKPLFHYFMETILHTCSDTKEIPNCLDESKTDLPKAIYIHFLTRVVIDSSLASDMMYYSVELAEVAFDNLSSTHWQIRNAALQLYGALIPKLIGQKKAMGTDNETVASVACDEFRTHSPKLWQHMTECLLNVNMHEDIIQSHSDIMPVLNVLANLARRYNFSFDTTGEACYKTILQNLIALLGSPIYTVRRLSAKCIYNIYDFEIIYKTVMLKEIKFENEIHGSLILIKICNTHYKSQKYQIQCEEIVNKYNCLLKERKHSYICKQQIEELSRKDQVYGIRETLQESKQNMHSPGVSYWVDSRLKIYIQFCSWEDLTAIIPILLEERDFNKYCVFILDKIRCNENVSKHILAKIATIILQSKHHSDSTMMWQILYEISLKVEVNCNELPRSIFIHLQKSTICYRIRYIIPFLASLARQLSYEHLLNLSEIIFKLCDPGTTDVDLRFIAALGNNEMGKQFASLKSSRIKITTIKSAIILLQDEDEDIRLKSADFYKHTSDSETNLHPYVCTYKILSKDYLQDILDNPQIEIPLLCDEIDGTLSSYTKKDVDYYNPFSNESKNIYFEIEVVRLYLNNLKSSYKK</sequence>
<feature type="domain" description="tRNA (32-2'-O)-methyltransferase regulator THADA-like C-terminal TPR repeats region" evidence="4">
    <location>
        <begin position="944"/>
        <end position="1095"/>
    </location>
</feature>
<dbReference type="InterPro" id="IPR016024">
    <property type="entry name" value="ARM-type_fold"/>
</dbReference>
<keyword evidence="6" id="KW-1185">Reference proteome</keyword>
<evidence type="ECO:0000313" key="5">
    <source>
        <dbReference type="EMBL" id="CAH0755070.1"/>
    </source>
</evidence>
<gene>
    <name evidence="5" type="ORF">DIATSA_LOCUS5872</name>
</gene>
<dbReference type="PANTHER" id="PTHR14387:SF0">
    <property type="entry name" value="DUF2428 DOMAIN-CONTAINING PROTEIN"/>
    <property type="match status" value="1"/>
</dbReference>
<evidence type="ECO:0000313" key="6">
    <source>
        <dbReference type="Proteomes" id="UP001153714"/>
    </source>
</evidence>
<organism evidence="5 6">
    <name type="scientific">Diatraea saccharalis</name>
    <name type="common">sugarcane borer</name>
    <dbReference type="NCBI Taxonomy" id="40085"/>
    <lineage>
        <taxon>Eukaryota</taxon>
        <taxon>Metazoa</taxon>
        <taxon>Ecdysozoa</taxon>
        <taxon>Arthropoda</taxon>
        <taxon>Hexapoda</taxon>
        <taxon>Insecta</taxon>
        <taxon>Pterygota</taxon>
        <taxon>Neoptera</taxon>
        <taxon>Endopterygota</taxon>
        <taxon>Lepidoptera</taxon>
        <taxon>Glossata</taxon>
        <taxon>Ditrysia</taxon>
        <taxon>Pyraloidea</taxon>
        <taxon>Crambidae</taxon>
        <taxon>Crambinae</taxon>
        <taxon>Diatraea</taxon>
    </lineage>
</organism>
<reference evidence="5" key="2">
    <citation type="submission" date="2022-10" db="EMBL/GenBank/DDBJ databases">
        <authorList>
            <consortium name="ENA_rothamsted_submissions"/>
            <consortium name="culmorum"/>
            <person name="King R."/>
        </authorList>
    </citation>
    <scope>NUCLEOTIDE SEQUENCE</scope>
</reference>
<evidence type="ECO:0000256" key="1">
    <source>
        <dbReference type="ARBA" id="ARBA00010409"/>
    </source>
</evidence>
<dbReference type="GO" id="GO:0030488">
    <property type="term" value="P:tRNA methylation"/>
    <property type="evidence" value="ECO:0007669"/>
    <property type="project" value="TreeGrafter"/>
</dbReference>
<keyword evidence="2" id="KW-0819">tRNA processing</keyword>
<accession>A0A9P0FYF8</accession>